<dbReference type="PANTHER" id="PTHR43649:SF12">
    <property type="entry name" value="DIACETYLCHITOBIOSE BINDING PROTEIN DASA"/>
    <property type="match status" value="1"/>
</dbReference>
<reference evidence="1 2" key="1">
    <citation type="journal article" date="2019" name="Int. J. Syst. Evol. Microbiol.">
        <title>The Global Catalogue of Microorganisms (GCM) 10K type strain sequencing project: providing services to taxonomists for standard genome sequencing and annotation.</title>
        <authorList>
            <consortium name="The Broad Institute Genomics Platform"/>
            <consortium name="The Broad Institute Genome Sequencing Center for Infectious Disease"/>
            <person name="Wu L."/>
            <person name="Ma J."/>
        </authorList>
    </citation>
    <scope>NUCLEOTIDE SEQUENCE [LARGE SCALE GENOMIC DNA]</scope>
    <source>
        <strain evidence="1 2">JCM 14969</strain>
    </source>
</reference>
<evidence type="ECO:0000313" key="1">
    <source>
        <dbReference type="EMBL" id="GAA1550453.1"/>
    </source>
</evidence>
<comment type="caution">
    <text evidence="1">The sequence shown here is derived from an EMBL/GenBank/DDBJ whole genome shotgun (WGS) entry which is preliminary data.</text>
</comment>
<dbReference type="Gene3D" id="3.40.190.10">
    <property type="entry name" value="Periplasmic binding protein-like II"/>
    <property type="match status" value="4"/>
</dbReference>
<protein>
    <submittedName>
        <fullName evidence="1">Membrane protein</fullName>
    </submittedName>
</protein>
<sequence>MTVELRGLTWDHPRGYGPLEAFEAAGGAPGVRVRWDRQPLSGFESEPLAGLAERYDLLIVDHPGLGAAVEAAAVLPVEDVFGARDLARWRSASIGSTWDSYRLHGLGWAVPLDAAAQACLVRPDLLVGPPPGTWSEVLDLADRAGTVLCVAGPHAGLTLLAMAGDRSDGTLLVRDRAARALDLLRAVWRRSDQQAAALDPIAIHELLACSNDLVCCPLVYSYAAYGRRTDGRQPLGWAAAPRLADSDQHGGSTLGGTGLAVTPRAYARVLSVTNYVRALLDTATQLELVSSVGGQSASEAVWASAAVDAAWNGHYSATRETVVSAYVRPRFDGWIAFQDELSERVREFLRGDADPVTTVDGIEADYRARASGALEVG</sequence>
<dbReference type="RefSeq" id="WP_344208366.1">
    <property type="nucleotide sequence ID" value="NZ_BAAAOS010000001.1"/>
</dbReference>
<dbReference type="Proteomes" id="UP001500393">
    <property type="component" value="Unassembled WGS sequence"/>
</dbReference>
<accession>A0ABN2C0E3</accession>
<dbReference type="PANTHER" id="PTHR43649">
    <property type="entry name" value="ARABINOSE-BINDING PROTEIN-RELATED"/>
    <property type="match status" value="1"/>
</dbReference>
<dbReference type="InterPro" id="IPR050490">
    <property type="entry name" value="Bact_solute-bd_prot1"/>
</dbReference>
<dbReference type="EMBL" id="BAAAOS010000001">
    <property type="protein sequence ID" value="GAA1550453.1"/>
    <property type="molecule type" value="Genomic_DNA"/>
</dbReference>
<evidence type="ECO:0000313" key="2">
    <source>
        <dbReference type="Proteomes" id="UP001500393"/>
    </source>
</evidence>
<organism evidence="1 2">
    <name type="scientific">Kribbella sancticallisti</name>
    <dbReference type="NCBI Taxonomy" id="460087"/>
    <lineage>
        <taxon>Bacteria</taxon>
        <taxon>Bacillati</taxon>
        <taxon>Actinomycetota</taxon>
        <taxon>Actinomycetes</taxon>
        <taxon>Propionibacteriales</taxon>
        <taxon>Kribbellaceae</taxon>
        <taxon>Kribbella</taxon>
    </lineage>
</organism>
<proteinExistence type="predicted"/>
<name>A0ABN2C0E3_9ACTN</name>
<dbReference type="SUPFAM" id="SSF53850">
    <property type="entry name" value="Periplasmic binding protein-like II"/>
    <property type="match status" value="1"/>
</dbReference>
<gene>
    <name evidence="1" type="ORF">GCM10009789_00300</name>
</gene>
<keyword evidence="2" id="KW-1185">Reference proteome</keyword>